<keyword evidence="7" id="KW-0067">ATP-binding</keyword>
<keyword evidence="6" id="KW-0547">Nucleotide-binding</keyword>
<feature type="transmembrane region" description="Helical" evidence="12">
    <location>
        <begin position="858"/>
        <end position="875"/>
    </location>
</feature>
<accession>A0A2H0NG16</accession>
<dbReference type="Gene3D" id="3.40.1110.10">
    <property type="entry name" value="Calcium-transporting ATPase, cytoplasmic domain N"/>
    <property type="match status" value="1"/>
</dbReference>
<dbReference type="Pfam" id="PF00690">
    <property type="entry name" value="Cation_ATPase_N"/>
    <property type="match status" value="1"/>
</dbReference>
<proteinExistence type="inferred from homology"/>
<dbReference type="FunFam" id="2.70.150.10:FF:000160">
    <property type="entry name" value="Sarcoplasmic/endoplasmic reticulum calcium ATPase 1"/>
    <property type="match status" value="1"/>
</dbReference>
<dbReference type="InterPro" id="IPR018303">
    <property type="entry name" value="ATPase_P-typ_P_site"/>
</dbReference>
<dbReference type="GO" id="GO:1902600">
    <property type="term" value="P:proton transmembrane transport"/>
    <property type="evidence" value="ECO:0007669"/>
    <property type="project" value="TreeGrafter"/>
</dbReference>
<evidence type="ECO:0000259" key="13">
    <source>
        <dbReference type="SMART" id="SM00831"/>
    </source>
</evidence>
<comment type="caution">
    <text evidence="14">The sequence shown here is derived from an EMBL/GenBank/DDBJ whole genome shotgun (WGS) entry which is preliminary data.</text>
</comment>
<keyword evidence="9" id="KW-1278">Translocase</keyword>
<dbReference type="InterPro" id="IPR050510">
    <property type="entry name" value="Cation_transp_ATPase_P-type"/>
</dbReference>
<dbReference type="GO" id="GO:0006883">
    <property type="term" value="P:intracellular sodium ion homeostasis"/>
    <property type="evidence" value="ECO:0007669"/>
    <property type="project" value="TreeGrafter"/>
</dbReference>
<evidence type="ECO:0000256" key="7">
    <source>
        <dbReference type="ARBA" id="ARBA00022840"/>
    </source>
</evidence>
<dbReference type="InterPro" id="IPR044492">
    <property type="entry name" value="P_typ_ATPase_HD_dom"/>
</dbReference>
<sequence>MYHLQTIEETLKAFNTDKTRGLSQKEVSLRLKKYGSNVLPVKKKPPIFFKFINQFKDLLVIILLAATLVSLLLGETIDAIAIATIVLINATIGFIQEIQAEKTLESLKQKEILYALVQRQGEVEKIPFSDIVPGDILILEEGAKIPADGRIVESFSLRIDESILTGESLPVSKNSKPLISKENIPLADRLNMVYKETEVIAGRGKAVVTGTAQSTEIGKIALFLGEEAKTKTPLSIELEKVGRMLTIVIGIIALVIFVFNFLAKTPFIDSLLISISLAVAAIPEGLPAIVTIVLSLGVKRLALKKSVVKKLSACETLGSIKIIATDKTGTLTQNKINVVKIILSTGDTYLVKGEGYNAQGTFFSEKGKIVNPLSNHKLESLLRAGALGSDASVKGTQVIGDTTEASLIVAAIRAKLDVNLIKETEPTVFEVPFTSERKMMSKIVQVNETSAHMLYTKGAPEVILEKCNLTDKEKDLFLNLTKKLALDGLRSLAVACKPLTKKEVEFALEKDSLSEENLEFMGIVGMQDPLRPEIIEALDKARMAGIRTIMITGDHKLTAGAIAKEAGIIKEGDKVLTEDDIHDMSIKELAREITKGANVFARISPMMKLNIVKAIKSIPNTLVAVTGDGVNDAPALKESHIGIAMGKTGTDITREVADIVITDDNYATIIDAVREGRVIFANLVKFIRYLISCNLSEVLVVASAVAIGVPNPLLPIQLLWINLITDGMPALALGVDPPEFDVMRRPPRDITNGLLHKKRWFYMVIEGGIIAASTFFLFIYALNKYSYPTAQTIAFSILTLSQLVHAFNNRSTRKSLFSLGIFSNKYLVGATVISLILQFLVVQTSFGNVVFKTSTLTFNQWALIILASLTPLWVVELKKLLRFRLI</sequence>
<comment type="similarity">
    <text evidence="2">Belongs to the cation transport ATPase (P-type) (TC 3.A.3) family. Type IIA subfamily.</text>
</comment>
<dbReference type="AlphaFoldDB" id="A0A2H0NG16"/>
<reference evidence="14 15" key="1">
    <citation type="submission" date="2017-09" db="EMBL/GenBank/DDBJ databases">
        <title>Depth-based differentiation of microbial function through sediment-hosted aquifers and enrichment of novel symbionts in the deep terrestrial subsurface.</title>
        <authorList>
            <person name="Probst A.J."/>
            <person name="Ladd B."/>
            <person name="Jarett J.K."/>
            <person name="Geller-Mcgrath D.E."/>
            <person name="Sieber C.M."/>
            <person name="Emerson J.B."/>
            <person name="Anantharaman K."/>
            <person name="Thomas B.C."/>
            <person name="Malmstrom R."/>
            <person name="Stieglmeier M."/>
            <person name="Klingl A."/>
            <person name="Woyke T."/>
            <person name="Ryan C.M."/>
            <person name="Banfield J.F."/>
        </authorList>
    </citation>
    <scope>NUCLEOTIDE SEQUENCE [LARGE SCALE GENOMIC DNA]</scope>
    <source>
        <strain evidence="14">CG11_big_fil_rev_8_21_14_0_20_37_11</strain>
    </source>
</reference>
<keyword evidence="5 12" id="KW-0812">Transmembrane</keyword>
<dbReference type="SFLD" id="SFLDS00003">
    <property type="entry name" value="Haloacid_Dehalogenase"/>
    <property type="match status" value="1"/>
</dbReference>
<comment type="subcellular location">
    <subcellularLocation>
        <location evidence="1">Cell membrane</location>
        <topology evidence="1">Multi-pass membrane protein</topology>
    </subcellularLocation>
</comment>
<evidence type="ECO:0000256" key="4">
    <source>
        <dbReference type="ARBA" id="ARBA00022553"/>
    </source>
</evidence>
<keyword evidence="4" id="KW-0597">Phosphoprotein</keyword>
<dbReference type="SUPFAM" id="SSF81665">
    <property type="entry name" value="Calcium ATPase, transmembrane domain M"/>
    <property type="match status" value="1"/>
</dbReference>
<evidence type="ECO:0000256" key="11">
    <source>
        <dbReference type="ARBA" id="ARBA00023136"/>
    </source>
</evidence>
<dbReference type="SUPFAM" id="SSF81660">
    <property type="entry name" value="Metal cation-transporting ATPase, ATP-binding domain N"/>
    <property type="match status" value="1"/>
</dbReference>
<dbReference type="GO" id="GO:0030007">
    <property type="term" value="P:intracellular potassium ion homeostasis"/>
    <property type="evidence" value="ECO:0007669"/>
    <property type="project" value="TreeGrafter"/>
</dbReference>
<dbReference type="InterPro" id="IPR023298">
    <property type="entry name" value="ATPase_P-typ_TM_dom_sf"/>
</dbReference>
<feature type="transmembrane region" description="Helical" evidence="12">
    <location>
        <begin position="827"/>
        <end position="846"/>
    </location>
</feature>
<dbReference type="Gene3D" id="2.70.150.10">
    <property type="entry name" value="Calcium-transporting ATPase, cytoplasmic transduction domain A"/>
    <property type="match status" value="1"/>
</dbReference>
<keyword evidence="10 12" id="KW-1133">Transmembrane helix</keyword>
<dbReference type="SFLD" id="SFLDG00002">
    <property type="entry name" value="C1.7:_P-type_atpase_like"/>
    <property type="match status" value="1"/>
</dbReference>
<dbReference type="FunFam" id="1.20.1110.10:FF:000065">
    <property type="entry name" value="Sarcoplasmic/endoplasmic reticulum calcium ATPase 1"/>
    <property type="match status" value="1"/>
</dbReference>
<keyword evidence="3" id="KW-1003">Cell membrane</keyword>
<evidence type="ECO:0000256" key="12">
    <source>
        <dbReference type="SAM" id="Phobius"/>
    </source>
</evidence>
<dbReference type="GO" id="GO:1990573">
    <property type="term" value="P:potassium ion import across plasma membrane"/>
    <property type="evidence" value="ECO:0007669"/>
    <property type="project" value="TreeGrafter"/>
</dbReference>
<dbReference type="Pfam" id="PF00689">
    <property type="entry name" value="Cation_ATPase_C"/>
    <property type="match status" value="1"/>
</dbReference>
<evidence type="ECO:0000256" key="8">
    <source>
        <dbReference type="ARBA" id="ARBA00022842"/>
    </source>
</evidence>
<dbReference type="Gene3D" id="3.40.50.1000">
    <property type="entry name" value="HAD superfamily/HAD-like"/>
    <property type="match status" value="1"/>
</dbReference>
<dbReference type="InterPro" id="IPR023299">
    <property type="entry name" value="ATPase_P-typ_cyto_dom_N"/>
</dbReference>
<dbReference type="InterPro" id="IPR036412">
    <property type="entry name" value="HAD-like_sf"/>
</dbReference>
<dbReference type="InterPro" id="IPR004014">
    <property type="entry name" value="ATPase_P-typ_cation-transptr_N"/>
</dbReference>
<feature type="transmembrane region" description="Helical" evidence="12">
    <location>
        <begin position="244"/>
        <end position="263"/>
    </location>
</feature>
<dbReference type="GO" id="GO:0036376">
    <property type="term" value="P:sodium ion export across plasma membrane"/>
    <property type="evidence" value="ECO:0007669"/>
    <property type="project" value="TreeGrafter"/>
</dbReference>
<dbReference type="Proteomes" id="UP000230707">
    <property type="component" value="Unassembled WGS sequence"/>
</dbReference>
<dbReference type="InterPro" id="IPR059000">
    <property type="entry name" value="ATPase_P-type_domA"/>
</dbReference>
<evidence type="ECO:0000256" key="2">
    <source>
        <dbReference type="ARBA" id="ARBA00005675"/>
    </source>
</evidence>
<keyword evidence="11 12" id="KW-0472">Membrane</keyword>
<feature type="transmembrane region" description="Helical" evidence="12">
    <location>
        <begin position="275"/>
        <end position="296"/>
    </location>
</feature>
<dbReference type="GO" id="GO:0005886">
    <property type="term" value="C:plasma membrane"/>
    <property type="evidence" value="ECO:0007669"/>
    <property type="project" value="UniProtKB-SubCell"/>
</dbReference>
<dbReference type="NCBIfam" id="TIGR01494">
    <property type="entry name" value="ATPase_P-type"/>
    <property type="match status" value="2"/>
</dbReference>
<dbReference type="EMBL" id="PCWS01000136">
    <property type="protein sequence ID" value="PIR07848.1"/>
    <property type="molecule type" value="Genomic_DNA"/>
</dbReference>
<evidence type="ECO:0000256" key="10">
    <source>
        <dbReference type="ARBA" id="ARBA00022989"/>
    </source>
</evidence>
<dbReference type="Pfam" id="PF13246">
    <property type="entry name" value="Cation_ATPase"/>
    <property type="match status" value="1"/>
</dbReference>
<dbReference type="SUPFAM" id="SSF56784">
    <property type="entry name" value="HAD-like"/>
    <property type="match status" value="1"/>
</dbReference>
<evidence type="ECO:0000256" key="1">
    <source>
        <dbReference type="ARBA" id="ARBA00004651"/>
    </source>
</evidence>
<evidence type="ECO:0000313" key="14">
    <source>
        <dbReference type="EMBL" id="PIR07848.1"/>
    </source>
</evidence>
<dbReference type="SFLD" id="SFLDF00027">
    <property type="entry name" value="p-type_atpase"/>
    <property type="match status" value="1"/>
</dbReference>
<evidence type="ECO:0000256" key="5">
    <source>
        <dbReference type="ARBA" id="ARBA00022692"/>
    </source>
</evidence>
<feature type="transmembrane region" description="Helical" evidence="12">
    <location>
        <begin position="760"/>
        <end position="782"/>
    </location>
</feature>
<gene>
    <name evidence="14" type="ORF">COV53_06115</name>
</gene>
<feature type="transmembrane region" description="Helical" evidence="12">
    <location>
        <begin position="55"/>
        <end position="73"/>
    </location>
</feature>
<dbReference type="Gene3D" id="1.20.1110.10">
    <property type="entry name" value="Calcium-transporting ATPase, transmembrane domain"/>
    <property type="match status" value="1"/>
</dbReference>
<organism evidence="14 15">
    <name type="scientific">Candidatus Gottesmanbacteria bacterium CG11_big_fil_rev_8_21_14_0_20_37_11</name>
    <dbReference type="NCBI Taxonomy" id="1974575"/>
    <lineage>
        <taxon>Bacteria</taxon>
        <taxon>Candidatus Gottesmaniibacteriota</taxon>
    </lineage>
</organism>
<dbReference type="GO" id="GO:0005524">
    <property type="term" value="F:ATP binding"/>
    <property type="evidence" value="ECO:0007669"/>
    <property type="project" value="UniProtKB-KW"/>
</dbReference>
<dbReference type="InterPro" id="IPR023214">
    <property type="entry name" value="HAD_sf"/>
</dbReference>
<dbReference type="PROSITE" id="PS00154">
    <property type="entry name" value="ATPASE_E1_E2"/>
    <property type="match status" value="1"/>
</dbReference>
<dbReference type="SMART" id="SM00831">
    <property type="entry name" value="Cation_ATPase_N"/>
    <property type="match status" value="1"/>
</dbReference>
<dbReference type="PRINTS" id="PR00119">
    <property type="entry name" value="CATATPASE"/>
</dbReference>
<evidence type="ECO:0000256" key="3">
    <source>
        <dbReference type="ARBA" id="ARBA00022475"/>
    </source>
</evidence>
<evidence type="ECO:0000256" key="6">
    <source>
        <dbReference type="ARBA" id="ARBA00022741"/>
    </source>
</evidence>
<keyword evidence="8" id="KW-0460">Magnesium</keyword>
<dbReference type="SUPFAM" id="SSF81653">
    <property type="entry name" value="Calcium ATPase, transduction domain A"/>
    <property type="match status" value="1"/>
</dbReference>
<evidence type="ECO:0000313" key="15">
    <source>
        <dbReference type="Proteomes" id="UP000230707"/>
    </source>
</evidence>
<name>A0A2H0NG16_9BACT</name>
<dbReference type="GO" id="GO:0005391">
    <property type="term" value="F:P-type sodium:potassium-exchanging transporter activity"/>
    <property type="evidence" value="ECO:0007669"/>
    <property type="project" value="TreeGrafter"/>
</dbReference>
<dbReference type="PANTHER" id="PTHR43294">
    <property type="entry name" value="SODIUM/POTASSIUM-TRANSPORTING ATPASE SUBUNIT ALPHA"/>
    <property type="match status" value="1"/>
</dbReference>
<feature type="non-terminal residue" evidence="14">
    <location>
        <position position="886"/>
    </location>
</feature>
<feature type="domain" description="Cation-transporting P-type ATPase N-terminal" evidence="13">
    <location>
        <begin position="1"/>
        <end position="75"/>
    </location>
</feature>
<evidence type="ECO:0000256" key="9">
    <source>
        <dbReference type="ARBA" id="ARBA00022967"/>
    </source>
</evidence>
<dbReference type="InterPro" id="IPR006068">
    <property type="entry name" value="ATPase_P-typ_cation-transptr_C"/>
</dbReference>
<dbReference type="PRINTS" id="PR00120">
    <property type="entry name" value="HATPASE"/>
</dbReference>
<protein>
    <submittedName>
        <fullName evidence="14">ATPase</fullName>
    </submittedName>
</protein>
<dbReference type="PANTHER" id="PTHR43294:SF21">
    <property type="entry name" value="CATION TRANSPORTING ATPASE"/>
    <property type="match status" value="1"/>
</dbReference>
<dbReference type="GO" id="GO:0016887">
    <property type="term" value="F:ATP hydrolysis activity"/>
    <property type="evidence" value="ECO:0007669"/>
    <property type="project" value="InterPro"/>
</dbReference>
<dbReference type="Pfam" id="PF00122">
    <property type="entry name" value="E1-E2_ATPase"/>
    <property type="match status" value="1"/>
</dbReference>
<dbReference type="InterPro" id="IPR001757">
    <property type="entry name" value="P_typ_ATPase"/>
</dbReference>
<dbReference type="InterPro" id="IPR008250">
    <property type="entry name" value="ATPase_P-typ_transduc_dom_A_sf"/>
</dbReference>